<dbReference type="EMBL" id="KX431559">
    <property type="protein sequence ID" value="AOG16383.1"/>
    <property type="molecule type" value="Genomic_DNA"/>
</dbReference>
<reference evidence="1 2" key="1">
    <citation type="journal article" date="2017" name="Int. J. Food Microbiol.">
        <title>Investigating the biocontrol and anti-biofilm potential of a three phage cocktail against Cronobacter sakazakii in different brands of infant formula.</title>
        <authorList>
            <person name="Endersen L."/>
            <person name="Buttimer C."/>
            <person name="Nevin E."/>
            <person name="Coffey A."/>
            <person name="Neve H."/>
            <person name="Oliveira H."/>
            <person name="Lavigne R."/>
            <person name="O'Mahony J."/>
        </authorList>
    </citation>
    <scope>NUCLEOTIDE SEQUENCE [LARGE SCALE GENOMIC DNA]</scope>
</reference>
<gene>
    <name evidence="1" type="ORF">B_257</name>
</gene>
<keyword evidence="2" id="KW-1185">Reference proteome</keyword>
<evidence type="ECO:0000313" key="2">
    <source>
        <dbReference type="Proteomes" id="UP000223496"/>
    </source>
</evidence>
<accession>A0A1W5N0R2</accession>
<name>A0A1W5N0R2_9CAUD</name>
<evidence type="ECO:0000313" key="1">
    <source>
        <dbReference type="EMBL" id="AOG16383.1"/>
    </source>
</evidence>
<protein>
    <submittedName>
        <fullName evidence="1">Uncharacterized protein</fullName>
    </submittedName>
</protein>
<proteinExistence type="predicted"/>
<organism evidence="1 2">
    <name type="scientific">Cronobacter phage vB_CsaM_leB</name>
    <dbReference type="NCBI Taxonomy" id="1885242"/>
    <lineage>
        <taxon>Viruses</taxon>
        <taxon>Duplodnaviria</taxon>
        <taxon>Heunggongvirae</taxon>
        <taxon>Uroviricota</taxon>
        <taxon>Caudoviricetes</taxon>
        <taxon>Pantevenvirales</taxon>
        <taxon>Straboviridae</taxon>
        <taxon>Pseudotevenvirus</taxon>
        <taxon>Pseudotevenvirus leb</taxon>
    </lineage>
</organism>
<sequence>MLINKTQCKAINFLLHELIENGIRFEFVDPINGDDRHLLRWVSGSNPLDSVSQVVESALKHMPCRVLLGSVNASTWNGSDAYYVGFKKELTKDE</sequence>
<dbReference type="Proteomes" id="UP000223496">
    <property type="component" value="Segment"/>
</dbReference>